<dbReference type="Pfam" id="PF09792">
    <property type="entry name" value="But2"/>
    <property type="match status" value="1"/>
</dbReference>
<dbReference type="OrthoDB" id="8300214at2759"/>
<gene>
    <name evidence="3" type="ORF">OE88DRAFT_670840</name>
</gene>
<feature type="transmembrane region" description="Helical" evidence="1">
    <location>
        <begin position="43"/>
        <end position="71"/>
    </location>
</feature>
<evidence type="ECO:0000313" key="3">
    <source>
        <dbReference type="EMBL" id="TFK55863.1"/>
    </source>
</evidence>
<sequence length="264" mass="29422">MPPPGEAVYVPLSTLDDETVQTSAKASRSSSAGRYESNEWRSIWLSIIVSVLALGSALLLNSAVADVGILLQRKQSLARLPKMNPYPNFDTVGDLKKSRKMPRLWFPGVILRVNEEEPDREHISGSQVVLNETNSMFYRWRVRHPPSDSTCYIRAVVPTKAELEISNKSYIASGDTGALEVWNVTYPGQLHGITWNTKPTRIGLLGRLNFTSERGPEGAELRSPTPSFTCQEQVTVEISCPTCHIEFLQEFSDPMLAFDLQQLG</sequence>
<accession>A0A5C3NET2</accession>
<keyword evidence="1" id="KW-0812">Transmembrane</keyword>
<name>A0A5C3NET2_9AGAM</name>
<feature type="domain" description="Ubiquitin 3 binding protein But2 C-terminal" evidence="2">
    <location>
        <begin position="106"/>
        <end position="250"/>
    </location>
</feature>
<protein>
    <recommendedName>
        <fullName evidence="2">Ubiquitin 3 binding protein But2 C-terminal domain-containing protein</fullName>
    </recommendedName>
</protein>
<keyword evidence="1" id="KW-1133">Transmembrane helix</keyword>
<dbReference type="InterPro" id="IPR018620">
    <property type="entry name" value="Ubiquitin3-bd_protein_But2_C"/>
</dbReference>
<evidence type="ECO:0000259" key="2">
    <source>
        <dbReference type="Pfam" id="PF09792"/>
    </source>
</evidence>
<reference evidence="3 4" key="1">
    <citation type="journal article" date="2019" name="Nat. Ecol. Evol.">
        <title>Megaphylogeny resolves global patterns of mushroom evolution.</title>
        <authorList>
            <person name="Varga T."/>
            <person name="Krizsan K."/>
            <person name="Foldi C."/>
            <person name="Dima B."/>
            <person name="Sanchez-Garcia M."/>
            <person name="Sanchez-Ramirez S."/>
            <person name="Szollosi G.J."/>
            <person name="Szarkandi J.G."/>
            <person name="Papp V."/>
            <person name="Albert L."/>
            <person name="Andreopoulos W."/>
            <person name="Angelini C."/>
            <person name="Antonin V."/>
            <person name="Barry K.W."/>
            <person name="Bougher N.L."/>
            <person name="Buchanan P."/>
            <person name="Buyck B."/>
            <person name="Bense V."/>
            <person name="Catcheside P."/>
            <person name="Chovatia M."/>
            <person name="Cooper J."/>
            <person name="Damon W."/>
            <person name="Desjardin D."/>
            <person name="Finy P."/>
            <person name="Geml J."/>
            <person name="Haridas S."/>
            <person name="Hughes K."/>
            <person name="Justo A."/>
            <person name="Karasinski D."/>
            <person name="Kautmanova I."/>
            <person name="Kiss B."/>
            <person name="Kocsube S."/>
            <person name="Kotiranta H."/>
            <person name="LaButti K.M."/>
            <person name="Lechner B.E."/>
            <person name="Liimatainen K."/>
            <person name="Lipzen A."/>
            <person name="Lukacs Z."/>
            <person name="Mihaltcheva S."/>
            <person name="Morgado L.N."/>
            <person name="Niskanen T."/>
            <person name="Noordeloos M.E."/>
            <person name="Ohm R.A."/>
            <person name="Ortiz-Santana B."/>
            <person name="Ovrebo C."/>
            <person name="Racz N."/>
            <person name="Riley R."/>
            <person name="Savchenko A."/>
            <person name="Shiryaev A."/>
            <person name="Soop K."/>
            <person name="Spirin V."/>
            <person name="Szebenyi C."/>
            <person name="Tomsovsky M."/>
            <person name="Tulloss R.E."/>
            <person name="Uehling J."/>
            <person name="Grigoriev I.V."/>
            <person name="Vagvolgyi C."/>
            <person name="Papp T."/>
            <person name="Martin F.M."/>
            <person name="Miettinen O."/>
            <person name="Hibbett D.S."/>
            <person name="Nagy L.G."/>
        </authorList>
    </citation>
    <scope>NUCLEOTIDE SEQUENCE [LARGE SCALE GENOMIC DNA]</scope>
    <source>
        <strain evidence="3 4">OMC1185</strain>
    </source>
</reference>
<dbReference type="AlphaFoldDB" id="A0A5C3NET2"/>
<evidence type="ECO:0000313" key="4">
    <source>
        <dbReference type="Proteomes" id="UP000305948"/>
    </source>
</evidence>
<dbReference type="Proteomes" id="UP000305948">
    <property type="component" value="Unassembled WGS sequence"/>
</dbReference>
<keyword evidence="1" id="KW-0472">Membrane</keyword>
<proteinExistence type="predicted"/>
<dbReference type="EMBL" id="ML213504">
    <property type="protein sequence ID" value="TFK55863.1"/>
    <property type="molecule type" value="Genomic_DNA"/>
</dbReference>
<evidence type="ECO:0000256" key="1">
    <source>
        <dbReference type="SAM" id="Phobius"/>
    </source>
</evidence>
<keyword evidence="4" id="KW-1185">Reference proteome</keyword>
<organism evidence="3 4">
    <name type="scientific">Heliocybe sulcata</name>
    <dbReference type="NCBI Taxonomy" id="5364"/>
    <lineage>
        <taxon>Eukaryota</taxon>
        <taxon>Fungi</taxon>
        <taxon>Dikarya</taxon>
        <taxon>Basidiomycota</taxon>
        <taxon>Agaricomycotina</taxon>
        <taxon>Agaricomycetes</taxon>
        <taxon>Gloeophyllales</taxon>
        <taxon>Gloeophyllaceae</taxon>
        <taxon>Heliocybe</taxon>
    </lineage>
</organism>